<gene>
    <name evidence="8" type="ORF">EPA86_12760</name>
</gene>
<accession>A0A502KQN9</accession>
<keyword evidence="3" id="KW-0731">Sigma factor</keyword>
<dbReference type="GO" id="GO:0016987">
    <property type="term" value="F:sigma factor activity"/>
    <property type="evidence" value="ECO:0007669"/>
    <property type="project" value="UniProtKB-KW"/>
</dbReference>
<dbReference type="InterPro" id="IPR013325">
    <property type="entry name" value="RNA_pol_sigma_r2"/>
</dbReference>
<dbReference type="InterPro" id="IPR039425">
    <property type="entry name" value="RNA_pol_sigma-70-like"/>
</dbReference>
<comment type="similarity">
    <text evidence="1">Belongs to the sigma-70 factor family. ECF subfamily.</text>
</comment>
<dbReference type="CDD" id="cd06171">
    <property type="entry name" value="Sigma70_r4"/>
    <property type="match status" value="1"/>
</dbReference>
<dbReference type="Gene3D" id="1.10.10.10">
    <property type="entry name" value="Winged helix-like DNA-binding domain superfamily/Winged helix DNA-binding domain"/>
    <property type="match status" value="1"/>
</dbReference>
<evidence type="ECO:0000313" key="9">
    <source>
        <dbReference type="Proteomes" id="UP000315303"/>
    </source>
</evidence>
<evidence type="ECO:0000256" key="5">
    <source>
        <dbReference type="ARBA" id="ARBA00023163"/>
    </source>
</evidence>
<evidence type="ECO:0000259" key="6">
    <source>
        <dbReference type="Pfam" id="PF04542"/>
    </source>
</evidence>
<protein>
    <submittedName>
        <fullName evidence="8">RNA polymerase sigma factor</fullName>
    </submittedName>
</protein>
<dbReference type="InterPro" id="IPR007627">
    <property type="entry name" value="RNA_pol_sigma70_r2"/>
</dbReference>
<dbReference type="Pfam" id="PF04542">
    <property type="entry name" value="Sigma70_r2"/>
    <property type="match status" value="1"/>
</dbReference>
<dbReference type="InterPro" id="IPR036388">
    <property type="entry name" value="WH-like_DNA-bd_sf"/>
</dbReference>
<evidence type="ECO:0000256" key="2">
    <source>
        <dbReference type="ARBA" id="ARBA00023015"/>
    </source>
</evidence>
<evidence type="ECO:0000313" key="8">
    <source>
        <dbReference type="EMBL" id="TPH13978.1"/>
    </source>
</evidence>
<comment type="caution">
    <text evidence="8">The sequence shown here is derived from an EMBL/GenBank/DDBJ whole genome shotgun (WGS) entry which is preliminary data.</text>
</comment>
<feature type="domain" description="RNA polymerase sigma-70 region 2" evidence="6">
    <location>
        <begin position="50"/>
        <end position="98"/>
    </location>
</feature>
<dbReference type="SUPFAM" id="SSF88946">
    <property type="entry name" value="Sigma2 domain of RNA polymerase sigma factors"/>
    <property type="match status" value="1"/>
</dbReference>
<dbReference type="GO" id="GO:0006352">
    <property type="term" value="P:DNA-templated transcription initiation"/>
    <property type="evidence" value="ECO:0007669"/>
    <property type="project" value="InterPro"/>
</dbReference>
<reference evidence="8 9" key="1">
    <citation type="submission" date="2019-01" db="EMBL/GenBank/DDBJ databases">
        <title>Litorilituus lipolytica sp. nov., isolated from intertidal sand of the Yellow Sea in China.</title>
        <authorList>
            <person name="Liu A."/>
        </authorList>
    </citation>
    <scope>NUCLEOTIDE SEQUENCE [LARGE SCALE GENOMIC DNA]</scope>
    <source>
        <strain evidence="8 9">RZ04</strain>
    </source>
</reference>
<dbReference type="NCBIfam" id="TIGR02937">
    <property type="entry name" value="sigma70-ECF"/>
    <property type="match status" value="1"/>
</dbReference>
<dbReference type="InterPro" id="IPR013249">
    <property type="entry name" value="RNA_pol_sigma70_r4_t2"/>
</dbReference>
<dbReference type="Pfam" id="PF08281">
    <property type="entry name" value="Sigma70_r4_2"/>
    <property type="match status" value="1"/>
</dbReference>
<proteinExistence type="inferred from homology"/>
<name>A0A502KQN9_9GAMM</name>
<evidence type="ECO:0000256" key="3">
    <source>
        <dbReference type="ARBA" id="ARBA00023082"/>
    </source>
</evidence>
<evidence type="ECO:0000256" key="1">
    <source>
        <dbReference type="ARBA" id="ARBA00010641"/>
    </source>
</evidence>
<dbReference type="Proteomes" id="UP000315303">
    <property type="component" value="Unassembled WGS sequence"/>
</dbReference>
<keyword evidence="9" id="KW-1185">Reference proteome</keyword>
<dbReference type="InterPro" id="IPR014284">
    <property type="entry name" value="RNA_pol_sigma-70_dom"/>
</dbReference>
<dbReference type="PANTHER" id="PTHR43133:SF8">
    <property type="entry name" value="RNA POLYMERASE SIGMA FACTOR HI_1459-RELATED"/>
    <property type="match status" value="1"/>
</dbReference>
<dbReference type="PANTHER" id="PTHR43133">
    <property type="entry name" value="RNA POLYMERASE ECF-TYPE SIGMA FACTO"/>
    <property type="match status" value="1"/>
</dbReference>
<keyword evidence="2" id="KW-0805">Transcription regulation</keyword>
<dbReference type="RefSeq" id="WP_140604185.1">
    <property type="nucleotide sequence ID" value="NZ_SAWY01000027.1"/>
</dbReference>
<dbReference type="GO" id="GO:0003677">
    <property type="term" value="F:DNA binding"/>
    <property type="evidence" value="ECO:0007669"/>
    <property type="project" value="UniProtKB-KW"/>
</dbReference>
<dbReference type="Gene3D" id="1.10.1740.10">
    <property type="match status" value="1"/>
</dbReference>
<dbReference type="EMBL" id="SAWY01000027">
    <property type="protein sequence ID" value="TPH13978.1"/>
    <property type="molecule type" value="Genomic_DNA"/>
</dbReference>
<dbReference type="AlphaFoldDB" id="A0A502KQN9"/>
<keyword evidence="5" id="KW-0804">Transcription</keyword>
<evidence type="ECO:0000259" key="7">
    <source>
        <dbReference type="Pfam" id="PF08281"/>
    </source>
</evidence>
<organism evidence="8 9">
    <name type="scientific">Litorilituus lipolyticus</name>
    <dbReference type="NCBI Taxonomy" id="2491017"/>
    <lineage>
        <taxon>Bacteria</taxon>
        <taxon>Pseudomonadati</taxon>
        <taxon>Pseudomonadota</taxon>
        <taxon>Gammaproteobacteria</taxon>
        <taxon>Alteromonadales</taxon>
        <taxon>Colwelliaceae</taxon>
        <taxon>Litorilituus</taxon>
    </lineage>
</organism>
<evidence type="ECO:0000256" key="4">
    <source>
        <dbReference type="ARBA" id="ARBA00023125"/>
    </source>
</evidence>
<dbReference type="InterPro" id="IPR013324">
    <property type="entry name" value="RNA_pol_sigma_r3/r4-like"/>
</dbReference>
<dbReference type="OrthoDB" id="9780326at2"/>
<dbReference type="SUPFAM" id="SSF88659">
    <property type="entry name" value="Sigma3 and sigma4 domains of RNA polymerase sigma factors"/>
    <property type="match status" value="1"/>
</dbReference>
<keyword evidence="4" id="KW-0238">DNA-binding</keyword>
<sequence>MSGKVEYGTEQSLVTDFLASGDDKTFNQLLKKHESPIRSIVIATLGVHFRSEADDACQEVYIKLYEKANSYSGKSKFSTWLYRLVKNAVIDYQRTHTRHLATQAYEDEEMIDWHMPKEKINEQVNQSINEFVERLPLQYRTVVYMYYWQGKTTTEVSKHLLVSQGTIKGYLHRIRKQIAIIIEDHDI</sequence>
<feature type="domain" description="RNA polymerase sigma factor 70 region 4 type 2" evidence="7">
    <location>
        <begin position="127"/>
        <end position="178"/>
    </location>
</feature>